<dbReference type="PANTHER" id="PTHR35007">
    <property type="entry name" value="INTEGRAL MEMBRANE PROTEIN-RELATED"/>
    <property type="match status" value="1"/>
</dbReference>
<evidence type="ECO:0000256" key="4">
    <source>
        <dbReference type="ARBA" id="ARBA00022989"/>
    </source>
</evidence>
<comment type="subcellular location">
    <subcellularLocation>
        <location evidence="1">Cell membrane</location>
        <topology evidence="1">Multi-pass membrane protein</topology>
    </subcellularLocation>
</comment>
<evidence type="ECO:0000256" key="2">
    <source>
        <dbReference type="ARBA" id="ARBA00022475"/>
    </source>
</evidence>
<evidence type="ECO:0000313" key="9">
    <source>
        <dbReference type="Proteomes" id="UP000619293"/>
    </source>
</evidence>
<dbReference type="RefSeq" id="WP_191837790.1">
    <property type="nucleotide sequence ID" value="NZ_BAAALB010000010.1"/>
</dbReference>
<comment type="caution">
    <text evidence="8">The sequence shown here is derived from an EMBL/GenBank/DDBJ whole genome shotgun (WGS) entry which is preliminary data.</text>
</comment>
<keyword evidence="2" id="KW-1003">Cell membrane</keyword>
<organism evidence="8 9">
    <name type="scientific">Catellatospora chokoriensis</name>
    <dbReference type="NCBI Taxonomy" id="310353"/>
    <lineage>
        <taxon>Bacteria</taxon>
        <taxon>Bacillati</taxon>
        <taxon>Actinomycetota</taxon>
        <taxon>Actinomycetes</taxon>
        <taxon>Micromonosporales</taxon>
        <taxon>Micromonosporaceae</taxon>
        <taxon>Catellatospora</taxon>
    </lineage>
</organism>
<evidence type="ECO:0000256" key="3">
    <source>
        <dbReference type="ARBA" id="ARBA00022692"/>
    </source>
</evidence>
<evidence type="ECO:0000256" key="6">
    <source>
        <dbReference type="SAM" id="Phobius"/>
    </source>
</evidence>
<dbReference type="EMBL" id="BONG01000006">
    <property type="protein sequence ID" value="GIF87859.1"/>
    <property type="molecule type" value="Genomic_DNA"/>
</dbReference>
<dbReference type="Pfam" id="PF00482">
    <property type="entry name" value="T2SSF"/>
    <property type="match status" value="1"/>
</dbReference>
<keyword evidence="4 6" id="KW-1133">Transmembrane helix</keyword>
<keyword evidence="5 6" id="KW-0472">Membrane</keyword>
<evidence type="ECO:0000259" key="7">
    <source>
        <dbReference type="Pfam" id="PF00482"/>
    </source>
</evidence>
<name>A0A8J3K1R5_9ACTN</name>
<evidence type="ECO:0000256" key="5">
    <source>
        <dbReference type="ARBA" id="ARBA00023136"/>
    </source>
</evidence>
<feature type="transmembrane region" description="Helical" evidence="6">
    <location>
        <begin position="6"/>
        <end position="26"/>
    </location>
</feature>
<keyword evidence="9" id="KW-1185">Reference proteome</keyword>
<keyword evidence="3 6" id="KW-0812">Transmembrane</keyword>
<dbReference type="PANTHER" id="PTHR35007:SF1">
    <property type="entry name" value="PILUS ASSEMBLY PROTEIN"/>
    <property type="match status" value="1"/>
</dbReference>
<feature type="transmembrane region" description="Helical" evidence="6">
    <location>
        <begin position="116"/>
        <end position="136"/>
    </location>
</feature>
<gene>
    <name evidence="8" type="ORF">Cch02nite_13030</name>
</gene>
<dbReference type="AlphaFoldDB" id="A0A8J3K1R5"/>
<protein>
    <recommendedName>
        <fullName evidence="7">Type II secretion system protein GspF domain-containing protein</fullName>
    </recommendedName>
</protein>
<proteinExistence type="predicted"/>
<sequence>MIGGNLWFALGITGGAVAGFGVYLLIKQFVPATPALGPALRRLHPGVDPHYAPPADLPVVTGDWLSRLRLPMADLAILDKTPERHVTSVVVSGLLGLALPVVVTVVLVATGRSLPVVVPVALTLVLALGTSALAHYDMLAKAKSARAEFVRALCTYATLTAHQVRSGHGAVEAMERSARICDGWPYVRLRTALLSAQLQMRAPWDELKGLATTIGVVELTSFADIMRSAGNDGAQVYQTLRAQAASLRDQIRVRALEVAKTRTSKLDIPSTMMIMILLVLVGYPLMVSLFNQR</sequence>
<dbReference type="InterPro" id="IPR018076">
    <property type="entry name" value="T2SS_GspF_dom"/>
</dbReference>
<evidence type="ECO:0000313" key="8">
    <source>
        <dbReference type="EMBL" id="GIF87859.1"/>
    </source>
</evidence>
<feature type="domain" description="Type II secretion system protein GspF" evidence="7">
    <location>
        <begin position="163"/>
        <end position="284"/>
    </location>
</feature>
<feature type="transmembrane region" description="Helical" evidence="6">
    <location>
        <begin position="89"/>
        <end position="110"/>
    </location>
</feature>
<dbReference type="Proteomes" id="UP000619293">
    <property type="component" value="Unassembled WGS sequence"/>
</dbReference>
<dbReference type="GO" id="GO:0005886">
    <property type="term" value="C:plasma membrane"/>
    <property type="evidence" value="ECO:0007669"/>
    <property type="project" value="UniProtKB-SubCell"/>
</dbReference>
<reference evidence="8 9" key="1">
    <citation type="submission" date="2021-01" db="EMBL/GenBank/DDBJ databases">
        <title>Whole genome shotgun sequence of Catellatospora chokoriensis NBRC 107358.</title>
        <authorList>
            <person name="Komaki H."/>
            <person name="Tamura T."/>
        </authorList>
    </citation>
    <scope>NUCLEOTIDE SEQUENCE [LARGE SCALE GENOMIC DNA]</scope>
    <source>
        <strain evidence="8 9">NBRC 107358</strain>
    </source>
</reference>
<feature type="transmembrane region" description="Helical" evidence="6">
    <location>
        <begin position="272"/>
        <end position="290"/>
    </location>
</feature>
<accession>A0A8J3K1R5</accession>
<evidence type="ECO:0000256" key="1">
    <source>
        <dbReference type="ARBA" id="ARBA00004651"/>
    </source>
</evidence>